<reference evidence="2 3" key="1">
    <citation type="submission" date="2020-12" db="EMBL/GenBank/DDBJ databases">
        <title>Streptomyces typhae sp. nov., a novel endophytic actinomycete isolated from the root of cattail pollen (Typha angustifolia L.).</title>
        <authorList>
            <person name="Peng C."/>
            <person name="Liu C."/>
        </authorList>
    </citation>
    <scope>NUCLEOTIDE SEQUENCE [LARGE SCALE GENOMIC DNA]</scope>
    <source>
        <strain evidence="2 3">JCM 4753</strain>
    </source>
</reference>
<sequence length="134" mass="14283">MTRIRTLMVSAAAVGAALTVAVAVPSAAQGAGGSARDAGARADKFCVYQHTTFNYWGGIKECFYAGSYNIKSSLDNRASSVKNNTATTMCAYQLKDQGGLKLRVGAGHYFKDLSKDLADDDRSWDNRISSVGKC</sequence>
<protein>
    <submittedName>
        <fullName evidence="2">Peptidase inhibitor family I36 protein</fullName>
    </submittedName>
</protein>
<accession>A0ABS0X5J0</accession>
<dbReference type="Pfam" id="PF03995">
    <property type="entry name" value="Inhibitor_I36"/>
    <property type="match status" value="1"/>
</dbReference>
<gene>
    <name evidence="2" type="ORF">JGB26_15310</name>
</gene>
<feature type="chain" id="PRO_5045991168" evidence="1">
    <location>
        <begin position="31"/>
        <end position="134"/>
    </location>
</feature>
<feature type="signal peptide" evidence="1">
    <location>
        <begin position="1"/>
        <end position="30"/>
    </location>
</feature>
<dbReference type="RefSeq" id="WP_190117552.1">
    <property type="nucleotide sequence ID" value="NZ_BMVR01000008.1"/>
</dbReference>
<keyword evidence="1" id="KW-0732">Signal</keyword>
<dbReference type="EMBL" id="JAEKOZ010000008">
    <property type="protein sequence ID" value="MBJ3808463.1"/>
    <property type="molecule type" value="Genomic_DNA"/>
</dbReference>
<organism evidence="2 3">
    <name type="scientific">Streptomyces flavofungini</name>
    <dbReference type="NCBI Taxonomy" id="68200"/>
    <lineage>
        <taxon>Bacteria</taxon>
        <taxon>Bacillati</taxon>
        <taxon>Actinomycetota</taxon>
        <taxon>Actinomycetes</taxon>
        <taxon>Kitasatosporales</taxon>
        <taxon>Streptomycetaceae</taxon>
        <taxon>Streptomyces</taxon>
    </lineage>
</organism>
<dbReference type="Proteomes" id="UP000634780">
    <property type="component" value="Unassembled WGS sequence"/>
</dbReference>
<comment type="caution">
    <text evidence="2">The sequence shown here is derived from an EMBL/GenBank/DDBJ whole genome shotgun (WGS) entry which is preliminary data.</text>
</comment>
<proteinExistence type="predicted"/>
<evidence type="ECO:0000313" key="3">
    <source>
        <dbReference type="Proteomes" id="UP000634780"/>
    </source>
</evidence>
<keyword evidence="3" id="KW-1185">Reference proteome</keyword>
<evidence type="ECO:0000256" key="1">
    <source>
        <dbReference type="SAM" id="SignalP"/>
    </source>
</evidence>
<name>A0ABS0X5J0_9ACTN</name>
<evidence type="ECO:0000313" key="2">
    <source>
        <dbReference type="EMBL" id="MBJ3808463.1"/>
    </source>
</evidence>
<dbReference type="Gene3D" id="2.60.20.10">
    <property type="entry name" value="Crystallins"/>
    <property type="match status" value="1"/>
</dbReference>